<proteinExistence type="predicted"/>
<comment type="caution">
    <text evidence="8">The sequence shown here is derived from an EMBL/GenBank/DDBJ whole genome shotgun (WGS) entry which is preliminary data.</text>
</comment>
<feature type="domain" description="Mannose-1-phosphate guanyltransferase C-terminal" evidence="7">
    <location>
        <begin position="102"/>
        <end position="182"/>
    </location>
</feature>
<evidence type="ECO:0000313" key="9">
    <source>
        <dbReference type="Proteomes" id="UP000655420"/>
    </source>
</evidence>
<gene>
    <name evidence="8" type="primary">lpxD</name>
    <name evidence="8" type="ORF">H0I76_01595</name>
</gene>
<dbReference type="PANTHER" id="PTHR43378:SF2">
    <property type="entry name" value="UDP-3-O-ACYLGLUCOSAMINE N-ACYLTRANSFERASE 1, MITOCHONDRIAL-RELATED"/>
    <property type="match status" value="1"/>
</dbReference>
<evidence type="ECO:0000256" key="1">
    <source>
        <dbReference type="ARBA" id="ARBA00022516"/>
    </source>
</evidence>
<dbReference type="InterPro" id="IPR001451">
    <property type="entry name" value="Hexapep"/>
</dbReference>
<evidence type="ECO:0000256" key="4">
    <source>
        <dbReference type="ARBA" id="ARBA00022737"/>
    </source>
</evidence>
<dbReference type="EMBL" id="JAEHHL010000001">
    <property type="protein sequence ID" value="MBK0397869.1"/>
    <property type="molecule type" value="Genomic_DNA"/>
</dbReference>
<evidence type="ECO:0000256" key="6">
    <source>
        <dbReference type="ARBA" id="ARBA00023315"/>
    </source>
</evidence>
<dbReference type="SUPFAM" id="SSF51161">
    <property type="entry name" value="Trimeric LpxA-like enzymes"/>
    <property type="match status" value="1"/>
</dbReference>
<dbReference type="PANTHER" id="PTHR43378">
    <property type="entry name" value="UDP-3-O-ACYLGLUCOSAMINE N-ACYLTRANSFERASE"/>
    <property type="match status" value="1"/>
</dbReference>
<dbReference type="GO" id="GO:0016410">
    <property type="term" value="F:N-acyltransferase activity"/>
    <property type="evidence" value="ECO:0007669"/>
    <property type="project" value="InterPro"/>
</dbReference>
<evidence type="ECO:0000256" key="2">
    <source>
        <dbReference type="ARBA" id="ARBA00022556"/>
    </source>
</evidence>
<dbReference type="GO" id="GO:0009245">
    <property type="term" value="P:lipid A biosynthetic process"/>
    <property type="evidence" value="ECO:0007669"/>
    <property type="project" value="UniProtKB-KW"/>
</dbReference>
<keyword evidence="3 8" id="KW-0808">Transferase</keyword>
<dbReference type="Pfam" id="PF25087">
    <property type="entry name" value="GMPPB_C"/>
    <property type="match status" value="1"/>
</dbReference>
<dbReference type="InterPro" id="IPR018357">
    <property type="entry name" value="Hexapep_transf_CS"/>
</dbReference>
<dbReference type="Gene3D" id="2.160.10.10">
    <property type="entry name" value="Hexapeptide repeat proteins"/>
    <property type="match status" value="1"/>
</dbReference>
<dbReference type="Pfam" id="PF14602">
    <property type="entry name" value="Hexapep_2"/>
    <property type="match status" value="1"/>
</dbReference>
<dbReference type="AlphaFoldDB" id="A0A8J7M5M1"/>
<evidence type="ECO:0000313" key="8">
    <source>
        <dbReference type="EMBL" id="MBK0397869.1"/>
    </source>
</evidence>
<dbReference type="InterPro" id="IPR056729">
    <property type="entry name" value="GMPPB_C"/>
</dbReference>
<keyword evidence="6 8" id="KW-0012">Acyltransferase</keyword>
<dbReference type="GO" id="GO:0016020">
    <property type="term" value="C:membrane"/>
    <property type="evidence" value="ECO:0007669"/>
    <property type="project" value="GOC"/>
</dbReference>
<reference evidence="8" key="1">
    <citation type="submission" date="2020-12" db="EMBL/GenBank/DDBJ databases">
        <title>Bacterial taxonomy.</title>
        <authorList>
            <person name="Pan X."/>
        </authorList>
    </citation>
    <scope>NUCLEOTIDE SEQUENCE</scope>
    <source>
        <strain evidence="8">M0105</strain>
    </source>
</reference>
<keyword evidence="4" id="KW-0677">Repeat</keyword>
<dbReference type="Proteomes" id="UP000655420">
    <property type="component" value="Unassembled WGS sequence"/>
</dbReference>
<dbReference type="PROSITE" id="PS00101">
    <property type="entry name" value="HEXAPEP_TRANSFERASES"/>
    <property type="match status" value="2"/>
</dbReference>
<dbReference type="EC" id="2.3.1.191" evidence="8"/>
<protein>
    <submittedName>
        <fullName evidence="8">UDP-3-O-(3-hydroxymyristoyl)glucosamine N-acyltransferase</fullName>
        <ecNumber evidence="8">2.3.1.191</ecNumber>
    </submittedName>
</protein>
<evidence type="ECO:0000259" key="7">
    <source>
        <dbReference type="Pfam" id="PF25087"/>
    </source>
</evidence>
<sequence>MGYTIAEIAAHTGLSAEGDLSLSVVRPSEPSDAARDELALAMSRQYEEAVAACQAQAAVLWPGADWKALGLKAALFAPRARVALAGITGMFEPALDLEPGIHPTAIIDPSAVLAEDCWVGPYTLIGPGVVIARGARIQSHVSIERGAQIGENAIIRAGVRIGRDVRLGARVSIHPNACLGADGFSYVTPEPGSVESAKTSGAVSDAGRNLSLTRIASLGSVEVADDVEIGASSCIDRGTVADTVIGRGTKIDNLVMIGHNVRVGETCMLCGHVGLAGSITVGDRVVLGGKVGVADHVTIGHDSVVAGGSLVGSDIPPQSVMLGVPAMPRGKAIEQIMAIRRLPRALEQLRELRQKMGL</sequence>
<keyword evidence="1" id="KW-0444">Lipid biosynthesis</keyword>
<keyword evidence="9" id="KW-1185">Reference proteome</keyword>
<dbReference type="InterPro" id="IPR007691">
    <property type="entry name" value="LpxD"/>
</dbReference>
<dbReference type="NCBIfam" id="TIGR01853">
    <property type="entry name" value="lipid_A_lpxD"/>
    <property type="match status" value="1"/>
</dbReference>
<organism evidence="8 9">
    <name type="scientific">Thermohalobaculum xanthum</name>
    <dbReference type="NCBI Taxonomy" id="2753746"/>
    <lineage>
        <taxon>Bacteria</taxon>
        <taxon>Pseudomonadati</taxon>
        <taxon>Pseudomonadota</taxon>
        <taxon>Alphaproteobacteria</taxon>
        <taxon>Rhodobacterales</taxon>
        <taxon>Paracoccaceae</taxon>
        <taxon>Thermohalobaculum</taxon>
    </lineage>
</organism>
<dbReference type="InterPro" id="IPR011004">
    <property type="entry name" value="Trimer_LpxA-like_sf"/>
</dbReference>
<dbReference type="Pfam" id="PF00132">
    <property type="entry name" value="Hexapep"/>
    <property type="match status" value="1"/>
</dbReference>
<evidence type="ECO:0000256" key="5">
    <source>
        <dbReference type="ARBA" id="ARBA00023098"/>
    </source>
</evidence>
<dbReference type="GO" id="GO:0103118">
    <property type="term" value="F:UDP-3-O-[(3R)-3-hydroxyacyl]-glucosamine N-acyltransferase activity"/>
    <property type="evidence" value="ECO:0007669"/>
    <property type="project" value="UniProtKB-EC"/>
</dbReference>
<keyword evidence="5" id="KW-0443">Lipid metabolism</keyword>
<accession>A0A8J7M5M1</accession>
<keyword evidence="2" id="KW-0441">Lipid A biosynthesis</keyword>
<evidence type="ECO:0000256" key="3">
    <source>
        <dbReference type="ARBA" id="ARBA00022679"/>
    </source>
</evidence>
<name>A0A8J7M5M1_9RHOB</name>
<dbReference type="Gene3D" id="3.40.1390.10">
    <property type="entry name" value="MurE/MurF, N-terminal domain"/>
    <property type="match status" value="1"/>
</dbReference>
<dbReference type="RefSeq" id="WP_200606125.1">
    <property type="nucleotide sequence ID" value="NZ_JAEHHL010000001.1"/>
</dbReference>
<dbReference type="CDD" id="cd03352">
    <property type="entry name" value="LbH_LpxD"/>
    <property type="match status" value="1"/>
</dbReference>
<dbReference type="NCBIfam" id="NF002060">
    <property type="entry name" value="PRK00892.1"/>
    <property type="match status" value="1"/>
</dbReference>